<dbReference type="EMBL" id="AJWN02000058">
    <property type="protein sequence ID" value="OEE60852.1"/>
    <property type="molecule type" value="Genomic_DNA"/>
</dbReference>
<feature type="transmembrane region" description="Helical" evidence="8">
    <location>
        <begin position="421"/>
        <end position="445"/>
    </location>
</feature>
<feature type="compositionally biased region" description="Pro residues" evidence="7">
    <location>
        <begin position="478"/>
        <end position="487"/>
    </location>
</feature>
<evidence type="ECO:0000313" key="10">
    <source>
        <dbReference type="EMBL" id="OEE60852.1"/>
    </source>
</evidence>
<keyword evidence="3 8" id="KW-0812">Transmembrane</keyword>
<evidence type="ECO:0000256" key="1">
    <source>
        <dbReference type="ARBA" id="ARBA00004651"/>
    </source>
</evidence>
<dbReference type="InterPro" id="IPR003856">
    <property type="entry name" value="LPS_length_determ_N"/>
</dbReference>
<gene>
    <name evidence="10" type="ORF">A1OK_09945</name>
</gene>
<dbReference type="InterPro" id="IPR050445">
    <property type="entry name" value="Bact_polysacc_biosynth/exp"/>
</dbReference>
<feature type="compositionally biased region" description="Gly residues" evidence="7">
    <location>
        <begin position="490"/>
        <end position="501"/>
    </location>
</feature>
<evidence type="ECO:0000256" key="8">
    <source>
        <dbReference type="SAM" id="Phobius"/>
    </source>
</evidence>
<dbReference type="AlphaFoldDB" id="A0A1E5C6N7"/>
<dbReference type="Pfam" id="PF02706">
    <property type="entry name" value="Wzz"/>
    <property type="match status" value="1"/>
</dbReference>
<feature type="domain" description="Polysaccharide chain length determinant N-terminal" evidence="9">
    <location>
        <begin position="11"/>
        <end position="92"/>
    </location>
</feature>
<organism evidence="10 11">
    <name type="scientific">Enterovibrio norvegicus FF-454</name>
    <dbReference type="NCBI Taxonomy" id="1185651"/>
    <lineage>
        <taxon>Bacteria</taxon>
        <taxon>Pseudomonadati</taxon>
        <taxon>Pseudomonadota</taxon>
        <taxon>Gammaproteobacteria</taxon>
        <taxon>Vibrionales</taxon>
        <taxon>Vibrionaceae</taxon>
        <taxon>Enterovibrio</taxon>
    </lineage>
</organism>
<sequence>MNTLTYKLLILLDGAWRRRYVIIMPIIIFPLMGTAIGMLTPKKYNSHTTMLIQETSKMNPFLEDLSVSSQMKERFSGLQTLLHSRHILGKVALERGLIEEDSSPVKIDETIAQLSGGLNMSTIGKDVIRIEFRSNTPDGMKETLQIVSDHVIEELLAPERSSMKDSSDFLSEHIDFRRIELDKAEAALSDFRSKHADGLPELQLANYARIETLKQRLSEKEAEMAGAKRSLGGLDHQLSSTNPVVGRIEDQIVKHRSELAMFKSRYTDQHSLVQGALRTLRRLEEQRTQLLASNQQPVDTDKLWDMASSAAINSSTESQPLLISQLENLQLARSKVETLDEETVSLRKMILTLENKTSQSGEKEQKIRKLERDLDVKRQLFQELLERHEMARLTSSLGVFEQDKRIKIIDRPYSPGIPSNLPLIIFTIAGLIGGFFLGCGMAVLLELTDTTIRRISTLEAITGTPVLTRVPKMTSEFPPLPSGPSAPPNGGNGGGRIIDVN</sequence>
<evidence type="ECO:0000256" key="5">
    <source>
        <dbReference type="ARBA" id="ARBA00023136"/>
    </source>
</evidence>
<keyword evidence="6" id="KW-0175">Coiled coil</keyword>
<evidence type="ECO:0000256" key="6">
    <source>
        <dbReference type="SAM" id="Coils"/>
    </source>
</evidence>
<evidence type="ECO:0000259" key="9">
    <source>
        <dbReference type="Pfam" id="PF02706"/>
    </source>
</evidence>
<dbReference type="GO" id="GO:0005886">
    <property type="term" value="C:plasma membrane"/>
    <property type="evidence" value="ECO:0007669"/>
    <property type="project" value="UniProtKB-SubCell"/>
</dbReference>
<dbReference type="PANTHER" id="PTHR32309:SF31">
    <property type="entry name" value="CAPSULAR EXOPOLYSACCHARIDE FAMILY"/>
    <property type="match status" value="1"/>
</dbReference>
<dbReference type="Proteomes" id="UP000095039">
    <property type="component" value="Unassembled WGS sequence"/>
</dbReference>
<keyword evidence="5 8" id="KW-0472">Membrane</keyword>
<evidence type="ECO:0000256" key="7">
    <source>
        <dbReference type="SAM" id="MobiDB-lite"/>
    </source>
</evidence>
<feature type="region of interest" description="Disordered" evidence="7">
    <location>
        <begin position="474"/>
        <end position="501"/>
    </location>
</feature>
<feature type="transmembrane region" description="Helical" evidence="8">
    <location>
        <begin position="20"/>
        <end position="39"/>
    </location>
</feature>
<comment type="caution">
    <text evidence="10">The sequence shown here is derived from an EMBL/GenBank/DDBJ whole genome shotgun (WGS) entry which is preliminary data.</text>
</comment>
<feature type="coiled-coil region" evidence="6">
    <location>
        <begin position="353"/>
        <end position="387"/>
    </location>
</feature>
<evidence type="ECO:0000256" key="2">
    <source>
        <dbReference type="ARBA" id="ARBA00022475"/>
    </source>
</evidence>
<comment type="subcellular location">
    <subcellularLocation>
        <location evidence="1">Cell membrane</location>
        <topology evidence="1">Multi-pass membrane protein</topology>
    </subcellularLocation>
</comment>
<keyword evidence="11" id="KW-1185">Reference proteome</keyword>
<proteinExistence type="predicted"/>
<name>A0A1E5C6N7_9GAMM</name>
<evidence type="ECO:0000313" key="11">
    <source>
        <dbReference type="Proteomes" id="UP000095039"/>
    </source>
</evidence>
<protein>
    <submittedName>
        <fullName evidence="10">Chain-length determining protein</fullName>
    </submittedName>
</protein>
<evidence type="ECO:0000256" key="4">
    <source>
        <dbReference type="ARBA" id="ARBA00022989"/>
    </source>
</evidence>
<dbReference type="RefSeq" id="WP_016959168.1">
    <property type="nucleotide sequence ID" value="NZ_AJWN02000058.1"/>
</dbReference>
<keyword evidence="2" id="KW-1003">Cell membrane</keyword>
<dbReference type="PANTHER" id="PTHR32309">
    <property type="entry name" value="TYROSINE-PROTEIN KINASE"/>
    <property type="match status" value="1"/>
</dbReference>
<evidence type="ECO:0000256" key="3">
    <source>
        <dbReference type="ARBA" id="ARBA00022692"/>
    </source>
</evidence>
<keyword evidence="4 8" id="KW-1133">Transmembrane helix</keyword>
<reference evidence="10 11" key="1">
    <citation type="journal article" date="2012" name="Science">
        <title>Ecological populations of bacteria act as socially cohesive units of antibiotic production and resistance.</title>
        <authorList>
            <person name="Cordero O.X."/>
            <person name="Wildschutte H."/>
            <person name="Kirkup B."/>
            <person name="Proehl S."/>
            <person name="Ngo L."/>
            <person name="Hussain F."/>
            <person name="Le Roux F."/>
            <person name="Mincer T."/>
            <person name="Polz M.F."/>
        </authorList>
    </citation>
    <scope>NUCLEOTIDE SEQUENCE [LARGE SCALE GENOMIC DNA]</scope>
    <source>
        <strain evidence="10 11">FF-454</strain>
    </source>
</reference>
<accession>A0A1E5C6N7</accession>